<proteinExistence type="predicted"/>
<dbReference type="EMBL" id="QGKY02000094">
    <property type="protein sequence ID" value="KAF2602046.1"/>
    <property type="molecule type" value="Genomic_DNA"/>
</dbReference>
<feature type="compositionally biased region" description="Basic residues" evidence="1">
    <location>
        <begin position="66"/>
        <end position="77"/>
    </location>
</feature>
<comment type="caution">
    <text evidence="2">The sequence shown here is derived from an EMBL/GenBank/DDBJ whole genome shotgun (WGS) entry which is preliminary data.</text>
</comment>
<sequence length="103" mass="11201">MFVKCIYICKVGAEVCDTTHQGSRGSTERLGSLEGEKAKNIRRIMRRRGSRRSVAGGGGSGGRNGGRIRRSRETKRRTATDLAVIKELPVKPIGLGVMSTLSR</sequence>
<organism evidence="2">
    <name type="scientific">Brassica cretica</name>
    <name type="common">Mustard</name>
    <dbReference type="NCBI Taxonomy" id="69181"/>
    <lineage>
        <taxon>Eukaryota</taxon>
        <taxon>Viridiplantae</taxon>
        <taxon>Streptophyta</taxon>
        <taxon>Embryophyta</taxon>
        <taxon>Tracheophyta</taxon>
        <taxon>Spermatophyta</taxon>
        <taxon>Magnoliopsida</taxon>
        <taxon>eudicotyledons</taxon>
        <taxon>Gunneridae</taxon>
        <taxon>Pentapetalae</taxon>
        <taxon>rosids</taxon>
        <taxon>malvids</taxon>
        <taxon>Brassicales</taxon>
        <taxon>Brassicaceae</taxon>
        <taxon>Brassiceae</taxon>
        <taxon>Brassica</taxon>
    </lineage>
</organism>
<reference evidence="2" key="1">
    <citation type="submission" date="2019-12" db="EMBL/GenBank/DDBJ databases">
        <title>Genome sequencing and annotation of Brassica cretica.</title>
        <authorList>
            <person name="Studholme D.J."/>
            <person name="Sarris P.F."/>
        </authorList>
    </citation>
    <scope>NUCLEOTIDE SEQUENCE</scope>
    <source>
        <strain evidence="2">PFS-102/07</strain>
        <tissue evidence="2">Leaf</tissue>
    </source>
</reference>
<dbReference type="AlphaFoldDB" id="A0A8S9L9D8"/>
<accession>A0A8S9L9D8</accession>
<feature type="region of interest" description="Disordered" evidence="1">
    <location>
        <begin position="20"/>
        <end position="39"/>
    </location>
</feature>
<feature type="region of interest" description="Disordered" evidence="1">
    <location>
        <begin position="47"/>
        <end position="81"/>
    </location>
</feature>
<evidence type="ECO:0000313" key="2">
    <source>
        <dbReference type="EMBL" id="KAF2602046.1"/>
    </source>
</evidence>
<feature type="compositionally biased region" description="Gly residues" evidence="1">
    <location>
        <begin position="55"/>
        <end position="65"/>
    </location>
</feature>
<evidence type="ECO:0000256" key="1">
    <source>
        <dbReference type="SAM" id="MobiDB-lite"/>
    </source>
</evidence>
<protein>
    <submittedName>
        <fullName evidence="2">Uncharacterized protein</fullName>
    </submittedName>
</protein>
<gene>
    <name evidence="2" type="ORF">F2Q70_00024412</name>
</gene>
<name>A0A8S9L9D8_BRACR</name>